<feature type="compositionally biased region" description="Basic and acidic residues" evidence="1">
    <location>
        <begin position="94"/>
        <end position="122"/>
    </location>
</feature>
<evidence type="ECO:0000313" key="19">
    <source>
        <dbReference type="Proteomes" id="UP000488956"/>
    </source>
</evidence>
<gene>
    <name evidence="10" type="ORF">PF001_g13821</name>
    <name evidence="8" type="ORF">PF002_g17980</name>
    <name evidence="7" type="ORF">PF005_g15641</name>
    <name evidence="6" type="ORF">PF006_g14630</name>
    <name evidence="4" type="ORF">PF007_g15568</name>
    <name evidence="9" type="ORF">PF008_g23393</name>
    <name evidence="2" type="ORF">PF009_g18024</name>
    <name evidence="5" type="ORF">PF010_g14053</name>
    <name evidence="3" type="ORF">PF011_g15880</name>
</gene>
<dbReference type="Proteomes" id="UP000433483">
    <property type="component" value="Unassembled WGS sequence"/>
</dbReference>
<comment type="caution">
    <text evidence="2">The sequence shown here is derived from an EMBL/GenBank/DDBJ whole genome shotgun (WGS) entry which is preliminary data.</text>
</comment>
<feature type="compositionally biased region" description="Low complexity" evidence="1">
    <location>
        <begin position="229"/>
        <end position="246"/>
    </location>
</feature>
<dbReference type="Proteomes" id="UP000488956">
    <property type="component" value="Unassembled WGS sequence"/>
</dbReference>
<dbReference type="EMBL" id="QXFY01002345">
    <property type="protein sequence ID" value="KAE9298882.1"/>
    <property type="molecule type" value="Genomic_DNA"/>
</dbReference>
<dbReference type="Proteomes" id="UP000441208">
    <property type="component" value="Unassembled WGS sequence"/>
</dbReference>
<dbReference type="Proteomes" id="UP000440367">
    <property type="component" value="Unassembled WGS sequence"/>
</dbReference>
<dbReference type="Proteomes" id="UP000437068">
    <property type="component" value="Unassembled WGS sequence"/>
</dbReference>
<accession>A0A6A3EKV7</accession>
<reference evidence="11 12" key="1">
    <citation type="submission" date="2018-08" db="EMBL/GenBank/DDBJ databases">
        <title>Genomic investigation of the strawberry pathogen Phytophthora fragariae indicates pathogenicity is determined by transcriptional variation in three key races.</title>
        <authorList>
            <person name="Adams T.M."/>
            <person name="Armitage A.D."/>
            <person name="Sobczyk M.K."/>
            <person name="Bates H.J."/>
            <person name="Dunwell J.M."/>
            <person name="Nellist C.F."/>
            <person name="Harrison R.J."/>
        </authorList>
    </citation>
    <scope>NUCLEOTIDE SEQUENCE [LARGE SCALE GENOMIC DNA]</scope>
    <source>
        <strain evidence="10 13">A4</strain>
        <strain evidence="8 14">BC-1</strain>
        <strain evidence="7 12">NOV-27</strain>
        <strain evidence="6 15">NOV-5</strain>
        <strain evidence="4 16">NOV-71</strain>
        <strain evidence="9 18">NOV-77</strain>
        <strain evidence="2 11">NOV-9</strain>
        <strain evidence="5 19">ONT-3</strain>
        <strain evidence="3 17">SCRP245</strain>
    </source>
</reference>
<evidence type="ECO:0000313" key="14">
    <source>
        <dbReference type="Proteomes" id="UP000440367"/>
    </source>
</evidence>
<feature type="compositionally biased region" description="Low complexity" evidence="1">
    <location>
        <begin position="181"/>
        <end position="191"/>
    </location>
</feature>
<evidence type="ECO:0000313" key="7">
    <source>
        <dbReference type="EMBL" id="KAE9199681.1"/>
    </source>
</evidence>
<evidence type="ECO:0000313" key="8">
    <source>
        <dbReference type="EMBL" id="KAE9213364.1"/>
    </source>
</evidence>
<evidence type="ECO:0000313" key="3">
    <source>
        <dbReference type="EMBL" id="KAE8996483.1"/>
    </source>
</evidence>
<dbReference type="AlphaFoldDB" id="A0A6A3EKV7"/>
<feature type="compositionally biased region" description="Polar residues" evidence="1">
    <location>
        <begin position="216"/>
        <end position="228"/>
    </location>
</feature>
<dbReference type="EMBL" id="QXFW01001104">
    <property type="protein sequence ID" value="KAE8996483.1"/>
    <property type="molecule type" value="Genomic_DNA"/>
</dbReference>
<dbReference type="EMBL" id="QXGA01000927">
    <property type="protein sequence ID" value="KAE9135335.1"/>
    <property type="molecule type" value="Genomic_DNA"/>
</dbReference>
<evidence type="ECO:0000313" key="12">
    <source>
        <dbReference type="Proteomes" id="UP000433483"/>
    </source>
</evidence>
<evidence type="ECO:0000313" key="6">
    <source>
        <dbReference type="EMBL" id="KAE9135335.1"/>
    </source>
</evidence>
<feature type="compositionally biased region" description="Polar residues" evidence="1">
    <location>
        <begin position="197"/>
        <end position="206"/>
    </location>
</feature>
<dbReference type="OrthoDB" id="164782at2759"/>
<proteinExistence type="predicted"/>
<organism evidence="2 11">
    <name type="scientific">Phytophthora fragariae</name>
    <dbReference type="NCBI Taxonomy" id="53985"/>
    <lineage>
        <taxon>Eukaryota</taxon>
        <taxon>Sar</taxon>
        <taxon>Stramenopiles</taxon>
        <taxon>Oomycota</taxon>
        <taxon>Peronosporomycetes</taxon>
        <taxon>Peronosporales</taxon>
        <taxon>Peronosporaceae</taxon>
        <taxon>Phytophthora</taxon>
    </lineage>
</organism>
<feature type="region of interest" description="Disordered" evidence="1">
    <location>
        <begin position="65"/>
        <end position="315"/>
    </location>
</feature>
<keyword evidence="12" id="KW-1185">Reference proteome</keyword>
<dbReference type="EMBL" id="QXGE01000831">
    <property type="protein sequence ID" value="KAE9302853.1"/>
    <property type="molecule type" value="Genomic_DNA"/>
</dbReference>
<dbReference type="Proteomes" id="UP000460718">
    <property type="component" value="Unassembled WGS sequence"/>
</dbReference>
<dbReference type="EMBL" id="QXGD01001151">
    <property type="protein sequence ID" value="KAE9213364.1"/>
    <property type="molecule type" value="Genomic_DNA"/>
</dbReference>
<evidence type="ECO:0000313" key="15">
    <source>
        <dbReference type="Proteomes" id="UP000440732"/>
    </source>
</evidence>
<dbReference type="EMBL" id="QXGB01000981">
    <property type="protein sequence ID" value="KAE9199681.1"/>
    <property type="molecule type" value="Genomic_DNA"/>
</dbReference>
<name>A0A6A3EKV7_9STRA</name>
<evidence type="ECO:0000313" key="2">
    <source>
        <dbReference type="EMBL" id="KAE8931930.1"/>
    </source>
</evidence>
<sequence>MRSLQRILSERRTRRLLDEMIHKYADIRLSARTKGEMSRKRRHSEASGVLKTTNGCACSDMAQRYGDQDEHSTSSSCRTESERSSRLSSSVLLDSERQSGKGRERQQEQQDESQLDRWRMSEARTVSEFGSAFSSTRLTRLQEEEDVEDNEQSNQGTSRRGSDSSSTTTTEQDTEENQVHCCSSSECESSSILVESAPTSSIQSPDEYQAEDQSEGSESQTDTPPTSSTETLPRLRPTPPETRVVPNCCDFFPSPHPHYAKEVIGKSEGASPNSPSPTNDTDTNPDTTNQAAEGETSSASENSRTRNESSDDFEMWDYMCPHYARRNYANEWF</sequence>
<evidence type="ECO:0000313" key="4">
    <source>
        <dbReference type="EMBL" id="KAE9100309.1"/>
    </source>
</evidence>
<feature type="compositionally biased region" description="Low complexity" evidence="1">
    <location>
        <begin position="271"/>
        <end position="289"/>
    </location>
</feature>
<dbReference type="Proteomes" id="UP000440732">
    <property type="component" value="Unassembled WGS sequence"/>
</dbReference>
<dbReference type="Proteomes" id="UP000486351">
    <property type="component" value="Unassembled WGS sequence"/>
</dbReference>
<dbReference type="EMBL" id="QXFZ01000958">
    <property type="protein sequence ID" value="KAE9100309.1"/>
    <property type="molecule type" value="Genomic_DNA"/>
</dbReference>
<evidence type="ECO:0000313" key="5">
    <source>
        <dbReference type="EMBL" id="KAE9102573.1"/>
    </source>
</evidence>
<evidence type="ECO:0000313" key="17">
    <source>
        <dbReference type="Proteomes" id="UP000460718"/>
    </source>
</evidence>
<dbReference type="EMBL" id="QXGF01001178">
    <property type="protein sequence ID" value="KAE8931930.1"/>
    <property type="molecule type" value="Genomic_DNA"/>
</dbReference>
<evidence type="ECO:0000313" key="11">
    <source>
        <dbReference type="Proteomes" id="UP000429523"/>
    </source>
</evidence>
<evidence type="ECO:0000313" key="10">
    <source>
        <dbReference type="EMBL" id="KAE9302853.1"/>
    </source>
</evidence>
<evidence type="ECO:0000256" key="1">
    <source>
        <dbReference type="SAM" id="MobiDB-lite"/>
    </source>
</evidence>
<dbReference type="Proteomes" id="UP000429523">
    <property type="component" value="Unassembled WGS sequence"/>
</dbReference>
<dbReference type="EMBL" id="QXFX01000852">
    <property type="protein sequence ID" value="KAE9102573.1"/>
    <property type="molecule type" value="Genomic_DNA"/>
</dbReference>
<evidence type="ECO:0000313" key="9">
    <source>
        <dbReference type="EMBL" id="KAE9298882.1"/>
    </source>
</evidence>
<evidence type="ECO:0000313" key="13">
    <source>
        <dbReference type="Proteomes" id="UP000437068"/>
    </source>
</evidence>
<feature type="compositionally biased region" description="Low complexity" evidence="1">
    <location>
        <begin position="155"/>
        <end position="171"/>
    </location>
</feature>
<protein>
    <submittedName>
        <fullName evidence="2">Uncharacterized protein</fullName>
    </submittedName>
</protein>
<evidence type="ECO:0000313" key="16">
    <source>
        <dbReference type="Proteomes" id="UP000441208"/>
    </source>
</evidence>
<evidence type="ECO:0000313" key="18">
    <source>
        <dbReference type="Proteomes" id="UP000486351"/>
    </source>
</evidence>